<dbReference type="PANTHER" id="PTHR24242">
    <property type="entry name" value="G-PROTEIN COUPLED RECEPTOR"/>
    <property type="match status" value="1"/>
</dbReference>
<feature type="transmembrane region" description="Helical" evidence="13">
    <location>
        <begin position="26"/>
        <end position="50"/>
    </location>
</feature>
<keyword evidence="9" id="KW-1015">Disulfide bond</keyword>
<dbReference type="GO" id="GO:0004984">
    <property type="term" value="F:olfactory receptor activity"/>
    <property type="evidence" value="ECO:0007669"/>
    <property type="project" value="InterPro"/>
</dbReference>
<accession>A0A8T2K5G3</accession>
<dbReference type="Pfam" id="PF00001">
    <property type="entry name" value="7tm_1"/>
    <property type="match status" value="1"/>
</dbReference>
<gene>
    <name evidence="15" type="ORF">GDO86_016446</name>
</gene>
<evidence type="ECO:0000259" key="14">
    <source>
        <dbReference type="PROSITE" id="PS50262"/>
    </source>
</evidence>
<dbReference type="PANTHER" id="PTHR24242:SF403">
    <property type="entry name" value="OLFACTORY RECEPTOR 5V1-LIKE"/>
    <property type="match status" value="1"/>
</dbReference>
<dbReference type="PRINTS" id="PR00245">
    <property type="entry name" value="OLFACTORYR"/>
</dbReference>
<dbReference type="GO" id="GO:0005886">
    <property type="term" value="C:plasma membrane"/>
    <property type="evidence" value="ECO:0007669"/>
    <property type="project" value="UniProtKB-SubCell"/>
</dbReference>
<feature type="transmembrane region" description="Helical" evidence="13">
    <location>
        <begin position="167"/>
        <end position="200"/>
    </location>
</feature>
<evidence type="ECO:0000256" key="7">
    <source>
        <dbReference type="ARBA" id="ARBA00023040"/>
    </source>
</evidence>
<comment type="caution">
    <text evidence="15">The sequence shown here is derived from an EMBL/GenBank/DDBJ whole genome shotgun (WGS) entry which is preliminary data.</text>
</comment>
<keyword evidence="2" id="KW-1003">Cell membrane</keyword>
<feature type="domain" description="G-protein coupled receptors family 1 profile" evidence="14">
    <location>
        <begin position="87"/>
        <end position="218"/>
    </location>
</feature>
<keyword evidence="10" id="KW-0675">Receptor</keyword>
<keyword evidence="11" id="KW-0325">Glycoprotein</keyword>
<feature type="transmembrane region" description="Helical" evidence="13">
    <location>
        <begin position="70"/>
        <end position="94"/>
    </location>
</feature>
<evidence type="ECO:0000256" key="4">
    <source>
        <dbReference type="ARBA" id="ARBA00022692"/>
    </source>
</evidence>
<dbReference type="InterPro" id="IPR017452">
    <property type="entry name" value="GPCR_Rhodpsn_7TM"/>
</dbReference>
<evidence type="ECO:0000256" key="8">
    <source>
        <dbReference type="ARBA" id="ARBA00023136"/>
    </source>
</evidence>
<comment type="subcellular location">
    <subcellularLocation>
        <location evidence="1">Cell membrane</location>
        <topology evidence="1">Multi-pass membrane protein</topology>
    </subcellularLocation>
</comment>
<reference evidence="15" key="1">
    <citation type="thesis" date="2020" institute="ProQuest LLC" country="789 East Eisenhower Parkway, Ann Arbor, MI, USA">
        <title>Comparative Genomics and Chromosome Evolution.</title>
        <authorList>
            <person name="Mudd A.B."/>
        </authorList>
    </citation>
    <scope>NUCLEOTIDE SEQUENCE</scope>
    <source>
        <strain evidence="15">Female2</strain>
        <tissue evidence="15">Blood</tissue>
    </source>
</reference>
<protein>
    <recommendedName>
        <fullName evidence="14">G-protein coupled receptors family 1 profile domain-containing protein</fullName>
    </recommendedName>
</protein>
<evidence type="ECO:0000313" key="16">
    <source>
        <dbReference type="Proteomes" id="UP000812440"/>
    </source>
</evidence>
<dbReference type="InterPro" id="IPR000276">
    <property type="entry name" value="GPCR_Rhodpsn"/>
</dbReference>
<dbReference type="EMBL" id="JAACNH010000003">
    <property type="protein sequence ID" value="KAG8449786.1"/>
    <property type="molecule type" value="Genomic_DNA"/>
</dbReference>
<keyword evidence="7" id="KW-0297">G-protein coupled receptor</keyword>
<dbReference type="SUPFAM" id="SSF81321">
    <property type="entry name" value="Family A G protein-coupled receptor-like"/>
    <property type="match status" value="1"/>
</dbReference>
<evidence type="ECO:0000256" key="1">
    <source>
        <dbReference type="ARBA" id="ARBA00004651"/>
    </source>
</evidence>
<proteinExistence type="predicted"/>
<evidence type="ECO:0000256" key="12">
    <source>
        <dbReference type="ARBA" id="ARBA00023224"/>
    </source>
</evidence>
<dbReference type="InterPro" id="IPR000725">
    <property type="entry name" value="Olfact_rcpt"/>
</dbReference>
<keyword evidence="6 13" id="KW-1133">Transmembrane helix</keyword>
<sequence length="218" mass="24849">MDEVNRTVLYEFILLAFSDLHNYQSLLFIVILLMYMICLWGKITIISLVVTDPSLHKPMYYLLVSHFLPWMFHTIIYLQCLGETECYLLAIIAFDRHLAINHPLRYTSIMNNRFCTELAVLPWIIGFASSFIPTTVTAGLKFCGPNEINHFFCDLAPLQNLSCSNPFVSSIVTMALAIVMLVIPFMAIIGFYILIILTVSKINTNEGKYKAFSCSHIS</sequence>
<feature type="transmembrane region" description="Helical" evidence="13">
    <location>
        <begin position="114"/>
        <end position="132"/>
    </location>
</feature>
<dbReference type="AlphaFoldDB" id="A0A8T2K5G3"/>
<evidence type="ECO:0000256" key="5">
    <source>
        <dbReference type="ARBA" id="ARBA00022725"/>
    </source>
</evidence>
<keyword evidence="8 13" id="KW-0472">Membrane</keyword>
<evidence type="ECO:0000256" key="11">
    <source>
        <dbReference type="ARBA" id="ARBA00023180"/>
    </source>
</evidence>
<dbReference type="Proteomes" id="UP000812440">
    <property type="component" value="Chromosome 8_10"/>
</dbReference>
<evidence type="ECO:0000256" key="9">
    <source>
        <dbReference type="ARBA" id="ARBA00023157"/>
    </source>
</evidence>
<evidence type="ECO:0000256" key="10">
    <source>
        <dbReference type="ARBA" id="ARBA00023170"/>
    </source>
</evidence>
<dbReference type="InterPro" id="IPR050939">
    <property type="entry name" value="Olfactory_GPCR1"/>
</dbReference>
<keyword evidence="16" id="KW-1185">Reference proteome</keyword>
<dbReference type="PROSITE" id="PS50262">
    <property type="entry name" value="G_PROTEIN_RECEP_F1_2"/>
    <property type="match status" value="1"/>
</dbReference>
<keyword evidence="3" id="KW-0716">Sensory transduction</keyword>
<keyword evidence="12" id="KW-0807">Transducer</keyword>
<name>A0A8T2K5G3_9PIPI</name>
<keyword evidence="5" id="KW-0552">Olfaction</keyword>
<organism evidence="15 16">
    <name type="scientific">Hymenochirus boettgeri</name>
    <name type="common">Congo dwarf clawed frog</name>
    <dbReference type="NCBI Taxonomy" id="247094"/>
    <lineage>
        <taxon>Eukaryota</taxon>
        <taxon>Metazoa</taxon>
        <taxon>Chordata</taxon>
        <taxon>Craniata</taxon>
        <taxon>Vertebrata</taxon>
        <taxon>Euteleostomi</taxon>
        <taxon>Amphibia</taxon>
        <taxon>Batrachia</taxon>
        <taxon>Anura</taxon>
        <taxon>Pipoidea</taxon>
        <taxon>Pipidae</taxon>
        <taxon>Pipinae</taxon>
        <taxon>Hymenochirus</taxon>
    </lineage>
</organism>
<evidence type="ECO:0000256" key="13">
    <source>
        <dbReference type="SAM" id="Phobius"/>
    </source>
</evidence>
<dbReference type="Gene3D" id="1.20.1070.10">
    <property type="entry name" value="Rhodopsin 7-helix transmembrane proteins"/>
    <property type="match status" value="1"/>
</dbReference>
<evidence type="ECO:0000256" key="2">
    <source>
        <dbReference type="ARBA" id="ARBA00022475"/>
    </source>
</evidence>
<dbReference type="GO" id="GO:0004930">
    <property type="term" value="F:G protein-coupled receptor activity"/>
    <property type="evidence" value="ECO:0007669"/>
    <property type="project" value="UniProtKB-KW"/>
</dbReference>
<dbReference type="OrthoDB" id="9709639at2759"/>
<keyword evidence="4 13" id="KW-0812">Transmembrane</keyword>
<evidence type="ECO:0000256" key="3">
    <source>
        <dbReference type="ARBA" id="ARBA00022606"/>
    </source>
</evidence>
<evidence type="ECO:0000313" key="15">
    <source>
        <dbReference type="EMBL" id="KAG8449786.1"/>
    </source>
</evidence>
<evidence type="ECO:0000256" key="6">
    <source>
        <dbReference type="ARBA" id="ARBA00022989"/>
    </source>
</evidence>